<evidence type="ECO:0000313" key="1">
    <source>
        <dbReference type="EMBL" id="KAJ8984960.1"/>
    </source>
</evidence>
<comment type="caution">
    <text evidence="1">The sequence shown here is derived from an EMBL/GenBank/DDBJ whole genome shotgun (WGS) entry which is preliminary data.</text>
</comment>
<reference evidence="1" key="1">
    <citation type="journal article" date="2023" name="Insect Mol. Biol.">
        <title>Genome sequencing provides insights into the evolution of gene families encoding plant cell wall-degrading enzymes in longhorned beetles.</title>
        <authorList>
            <person name="Shin N.R."/>
            <person name="Okamura Y."/>
            <person name="Kirsch R."/>
            <person name="Pauchet Y."/>
        </authorList>
    </citation>
    <scope>NUCLEOTIDE SEQUENCE</scope>
    <source>
        <tissue evidence="1">Midgut</tissue>
    </source>
</reference>
<gene>
    <name evidence="1" type="ORF">NQ317_007830</name>
</gene>
<keyword evidence="2" id="KW-1185">Reference proteome</keyword>
<proteinExistence type="predicted"/>
<dbReference type="EMBL" id="JAPWTJ010000022">
    <property type="protein sequence ID" value="KAJ8984960.1"/>
    <property type="molecule type" value="Genomic_DNA"/>
</dbReference>
<evidence type="ECO:0000313" key="2">
    <source>
        <dbReference type="Proteomes" id="UP001162164"/>
    </source>
</evidence>
<evidence type="ECO:0008006" key="3">
    <source>
        <dbReference type="Google" id="ProtNLM"/>
    </source>
</evidence>
<sequence>MYPLSSKQLVQEFLSHEYQRKVCTNKNVKARAQHCGNSSSDDNPVLWTCQHVGYGQQFPKRTFYIRADRLTAGVMRSRQGTVQAPSIIGLDIELHRHGYMFLGRVSGWLEDIKLAFVTADNDVLTRLRVRIQA</sequence>
<name>A0ABQ9K3Q6_9CUCU</name>
<dbReference type="Proteomes" id="UP001162164">
    <property type="component" value="Unassembled WGS sequence"/>
</dbReference>
<protein>
    <recommendedName>
        <fullName evidence="3">Transposase</fullName>
    </recommendedName>
</protein>
<accession>A0ABQ9K3Q6</accession>
<organism evidence="1 2">
    <name type="scientific">Molorchus minor</name>
    <dbReference type="NCBI Taxonomy" id="1323400"/>
    <lineage>
        <taxon>Eukaryota</taxon>
        <taxon>Metazoa</taxon>
        <taxon>Ecdysozoa</taxon>
        <taxon>Arthropoda</taxon>
        <taxon>Hexapoda</taxon>
        <taxon>Insecta</taxon>
        <taxon>Pterygota</taxon>
        <taxon>Neoptera</taxon>
        <taxon>Endopterygota</taxon>
        <taxon>Coleoptera</taxon>
        <taxon>Polyphaga</taxon>
        <taxon>Cucujiformia</taxon>
        <taxon>Chrysomeloidea</taxon>
        <taxon>Cerambycidae</taxon>
        <taxon>Lamiinae</taxon>
        <taxon>Monochamini</taxon>
        <taxon>Molorchus</taxon>
    </lineage>
</organism>